<dbReference type="OrthoDB" id="27483at2759"/>
<gene>
    <name evidence="2" type="ORF">EJ03DRAFT_326422</name>
</gene>
<proteinExistence type="predicted"/>
<keyword evidence="3" id="KW-1185">Reference proteome</keyword>
<accession>A0A6G1LCB5</accession>
<dbReference type="Proteomes" id="UP000799436">
    <property type="component" value="Unassembled WGS sequence"/>
</dbReference>
<feature type="compositionally biased region" description="Low complexity" evidence="1">
    <location>
        <begin position="1"/>
        <end position="11"/>
    </location>
</feature>
<dbReference type="AlphaFoldDB" id="A0A6G1LCB5"/>
<sequence length="92" mass="10000">MSALQQDLQQHLADEHDLEDDMPLDLGQAQGVLCEALDGIEGNGSFCTFDKLKALTDPRLTIDDGLPIKLPLFERDARRIIAASHAAPFGKG</sequence>
<feature type="region of interest" description="Disordered" evidence="1">
    <location>
        <begin position="1"/>
        <end position="21"/>
    </location>
</feature>
<organism evidence="2 3">
    <name type="scientific">Teratosphaeria nubilosa</name>
    <dbReference type="NCBI Taxonomy" id="161662"/>
    <lineage>
        <taxon>Eukaryota</taxon>
        <taxon>Fungi</taxon>
        <taxon>Dikarya</taxon>
        <taxon>Ascomycota</taxon>
        <taxon>Pezizomycotina</taxon>
        <taxon>Dothideomycetes</taxon>
        <taxon>Dothideomycetidae</taxon>
        <taxon>Mycosphaerellales</taxon>
        <taxon>Teratosphaeriaceae</taxon>
        <taxon>Teratosphaeria</taxon>
    </lineage>
</organism>
<name>A0A6G1LCB5_9PEZI</name>
<reference evidence="2" key="1">
    <citation type="journal article" date="2020" name="Stud. Mycol.">
        <title>101 Dothideomycetes genomes: a test case for predicting lifestyles and emergence of pathogens.</title>
        <authorList>
            <person name="Haridas S."/>
            <person name="Albert R."/>
            <person name="Binder M."/>
            <person name="Bloem J."/>
            <person name="Labutti K."/>
            <person name="Salamov A."/>
            <person name="Andreopoulos B."/>
            <person name="Baker S."/>
            <person name="Barry K."/>
            <person name="Bills G."/>
            <person name="Bluhm B."/>
            <person name="Cannon C."/>
            <person name="Castanera R."/>
            <person name="Culley D."/>
            <person name="Daum C."/>
            <person name="Ezra D."/>
            <person name="Gonzalez J."/>
            <person name="Henrissat B."/>
            <person name="Kuo A."/>
            <person name="Liang C."/>
            <person name="Lipzen A."/>
            <person name="Lutzoni F."/>
            <person name="Magnuson J."/>
            <person name="Mondo S."/>
            <person name="Nolan M."/>
            <person name="Ohm R."/>
            <person name="Pangilinan J."/>
            <person name="Park H.-J."/>
            <person name="Ramirez L."/>
            <person name="Alfaro M."/>
            <person name="Sun H."/>
            <person name="Tritt A."/>
            <person name="Yoshinaga Y."/>
            <person name="Zwiers L.-H."/>
            <person name="Turgeon B."/>
            <person name="Goodwin S."/>
            <person name="Spatafora J."/>
            <person name="Crous P."/>
            <person name="Grigoriev I."/>
        </authorList>
    </citation>
    <scope>NUCLEOTIDE SEQUENCE</scope>
    <source>
        <strain evidence="2">CBS 116005</strain>
    </source>
</reference>
<dbReference type="EMBL" id="ML995825">
    <property type="protein sequence ID" value="KAF2770527.1"/>
    <property type="molecule type" value="Genomic_DNA"/>
</dbReference>
<evidence type="ECO:0000313" key="2">
    <source>
        <dbReference type="EMBL" id="KAF2770527.1"/>
    </source>
</evidence>
<evidence type="ECO:0000256" key="1">
    <source>
        <dbReference type="SAM" id="MobiDB-lite"/>
    </source>
</evidence>
<evidence type="ECO:0000313" key="3">
    <source>
        <dbReference type="Proteomes" id="UP000799436"/>
    </source>
</evidence>
<protein>
    <submittedName>
        <fullName evidence="2">Uncharacterized protein</fullName>
    </submittedName>
</protein>